<evidence type="ECO:0000259" key="5">
    <source>
        <dbReference type="Pfam" id="PF03446"/>
    </source>
</evidence>
<evidence type="ECO:0000259" key="6">
    <source>
        <dbReference type="Pfam" id="PF14833"/>
    </source>
</evidence>
<dbReference type="Gene3D" id="1.10.1040.10">
    <property type="entry name" value="N-(1-d-carboxylethyl)-l-norvaline Dehydrogenase, domain 2"/>
    <property type="match status" value="1"/>
</dbReference>
<evidence type="ECO:0000256" key="4">
    <source>
        <dbReference type="PIRSR" id="PIRSR000103-1"/>
    </source>
</evidence>
<keyword evidence="7" id="KW-0614">Plasmid</keyword>
<dbReference type="GO" id="GO:0016054">
    <property type="term" value="P:organic acid catabolic process"/>
    <property type="evidence" value="ECO:0007669"/>
    <property type="project" value="UniProtKB-ARBA"/>
</dbReference>
<dbReference type="OrthoDB" id="9812907at2"/>
<dbReference type="InterPro" id="IPR036291">
    <property type="entry name" value="NAD(P)-bd_dom_sf"/>
</dbReference>
<evidence type="ECO:0000313" key="7">
    <source>
        <dbReference type="EMBL" id="ANY84095.1"/>
    </source>
</evidence>
<dbReference type="GO" id="GO:0051287">
    <property type="term" value="F:NAD binding"/>
    <property type="evidence" value="ECO:0007669"/>
    <property type="project" value="InterPro"/>
</dbReference>
<dbReference type="SUPFAM" id="SSF51735">
    <property type="entry name" value="NAD(P)-binding Rossmann-fold domains"/>
    <property type="match status" value="1"/>
</dbReference>
<keyword evidence="2" id="KW-0560">Oxidoreductase</keyword>
<dbReference type="Pfam" id="PF14833">
    <property type="entry name" value="NAD_binding_11"/>
    <property type="match status" value="1"/>
</dbReference>
<dbReference type="Pfam" id="PF03446">
    <property type="entry name" value="NAD_binding_2"/>
    <property type="match status" value="1"/>
</dbReference>
<feature type="domain" description="6-phosphogluconate dehydrogenase NADP-binding" evidence="5">
    <location>
        <begin position="10"/>
        <end position="167"/>
    </location>
</feature>
<dbReference type="InterPro" id="IPR008927">
    <property type="entry name" value="6-PGluconate_DH-like_C_sf"/>
</dbReference>
<evidence type="ECO:0000256" key="1">
    <source>
        <dbReference type="ARBA" id="ARBA00009080"/>
    </source>
</evidence>
<feature type="active site" evidence="4">
    <location>
        <position position="178"/>
    </location>
</feature>
<sequence length="295" mass="31531">MDVDHSSDVVGFVGLGPMGHGMAKNLVQKGVPVLIKGHRNRQPVDSLASLGAIEVESLRDLAERADVIFLCLPSSVEVEETMLGQGGLSEHMRKGQLVVDTSTSNPKSTQYLAKLLERRGIAFIDAPLTRSSKEAEAGTLNVILGGDEKSIARARPLVDRFAENVFLSGPVGSAHRLKLINNFLSIGCALVVSEAIAAARATGIDTELLHRLASQGGANSGALQQIMPWVNEGQMNFKFAIRNAQKDLDYFEDMTGAPRPIQGALKNTLASFVAQGHGELFMPQIVDLLGDPPSV</sequence>
<organism evidence="7">
    <name type="scientific">Microvirga ossetica</name>
    <dbReference type="NCBI Taxonomy" id="1882682"/>
    <lineage>
        <taxon>Bacteria</taxon>
        <taxon>Pseudomonadati</taxon>
        <taxon>Pseudomonadota</taxon>
        <taxon>Alphaproteobacteria</taxon>
        <taxon>Hyphomicrobiales</taxon>
        <taxon>Methylobacteriaceae</taxon>
        <taxon>Microvirga</taxon>
    </lineage>
</organism>
<dbReference type="PANTHER" id="PTHR43060:SF15">
    <property type="entry name" value="3-HYDROXYISOBUTYRATE DEHYDROGENASE-LIKE 1, MITOCHONDRIAL-RELATED"/>
    <property type="match status" value="1"/>
</dbReference>
<dbReference type="GO" id="GO:0016491">
    <property type="term" value="F:oxidoreductase activity"/>
    <property type="evidence" value="ECO:0007669"/>
    <property type="project" value="UniProtKB-KW"/>
</dbReference>
<dbReference type="PIRSF" id="PIRSF000103">
    <property type="entry name" value="HIBADH"/>
    <property type="match status" value="1"/>
</dbReference>
<dbReference type="KEGG" id="moc:BB934_38225"/>
<dbReference type="SUPFAM" id="SSF48179">
    <property type="entry name" value="6-phosphogluconate dehydrogenase C-terminal domain-like"/>
    <property type="match status" value="1"/>
</dbReference>
<proteinExistence type="inferred from homology"/>
<accession>A0A1B2EVW1</accession>
<dbReference type="GO" id="GO:0050661">
    <property type="term" value="F:NADP binding"/>
    <property type="evidence" value="ECO:0007669"/>
    <property type="project" value="InterPro"/>
</dbReference>
<dbReference type="PROSITE" id="PS00895">
    <property type="entry name" value="3_HYDROXYISOBUT_DH"/>
    <property type="match status" value="1"/>
</dbReference>
<protein>
    <recommendedName>
        <fullName evidence="8">6-phosphogluconate dehydrogenase</fullName>
    </recommendedName>
</protein>
<dbReference type="InterPro" id="IPR015815">
    <property type="entry name" value="HIBADH-related"/>
</dbReference>
<dbReference type="InterPro" id="IPR029154">
    <property type="entry name" value="HIBADH-like_NADP-bd"/>
</dbReference>
<evidence type="ECO:0000256" key="2">
    <source>
        <dbReference type="ARBA" id="ARBA00023002"/>
    </source>
</evidence>
<gene>
    <name evidence="7" type="ORF">BB934_38225</name>
</gene>
<keyword evidence="3" id="KW-0520">NAD</keyword>
<dbReference type="InterPro" id="IPR002204">
    <property type="entry name" value="3-OH-isobutyrate_DH-rel_CS"/>
</dbReference>
<feature type="domain" description="3-hydroxyisobutyrate dehydrogenase-like NAD-binding" evidence="6">
    <location>
        <begin position="172"/>
        <end position="281"/>
    </location>
</feature>
<dbReference type="InterPro" id="IPR013328">
    <property type="entry name" value="6PGD_dom2"/>
</dbReference>
<dbReference type="InterPro" id="IPR006115">
    <property type="entry name" value="6PGDH_NADP-bd"/>
</dbReference>
<evidence type="ECO:0008006" key="8">
    <source>
        <dbReference type="Google" id="ProtNLM"/>
    </source>
</evidence>
<evidence type="ECO:0000256" key="3">
    <source>
        <dbReference type="ARBA" id="ARBA00023027"/>
    </source>
</evidence>
<dbReference type="EMBL" id="CP016619">
    <property type="protein sequence ID" value="ANY84095.1"/>
    <property type="molecule type" value="Genomic_DNA"/>
</dbReference>
<reference evidence="7" key="1">
    <citation type="submission" date="2016-07" db="EMBL/GenBank/DDBJ databases">
        <title>Microvirga ossetica sp. nov. a new species of rhizobia isolated from root nodules of the legume species Vicia alpestris Steven originated from North Ossetia region in the Caucasus.</title>
        <authorList>
            <person name="Safronova V.I."/>
            <person name="Kuznetsova I.G."/>
            <person name="Sazanova A.L."/>
            <person name="Belimov A."/>
            <person name="Andronov E."/>
            <person name="Osledkin Y.S."/>
            <person name="Onishchuk O.P."/>
            <person name="Kurchak O.N."/>
            <person name="Shaposhnikov A.I."/>
            <person name="Willems A."/>
            <person name="Tikhonovich I.A."/>
        </authorList>
    </citation>
    <scope>NUCLEOTIDE SEQUENCE [LARGE SCALE GENOMIC DNA]</scope>
    <source>
        <strain evidence="7">V5/3M</strain>
        <plasmid evidence="7">unnamed2</plasmid>
    </source>
</reference>
<dbReference type="PANTHER" id="PTHR43060">
    <property type="entry name" value="3-HYDROXYISOBUTYRATE DEHYDROGENASE-LIKE 1, MITOCHONDRIAL-RELATED"/>
    <property type="match status" value="1"/>
</dbReference>
<dbReference type="AlphaFoldDB" id="A0A1B2EVW1"/>
<geneLocation type="plasmid" evidence="7">
    <name>unnamed2</name>
</geneLocation>
<dbReference type="Gene3D" id="3.40.50.720">
    <property type="entry name" value="NAD(P)-binding Rossmann-like Domain"/>
    <property type="match status" value="1"/>
</dbReference>
<comment type="similarity">
    <text evidence="1">Belongs to the HIBADH-related family.</text>
</comment>
<name>A0A1B2EVW1_9HYPH</name>